<organism evidence="1 2">
    <name type="scientific">Mycetocola miduiensis</name>
    <dbReference type="NCBI Taxonomy" id="995034"/>
    <lineage>
        <taxon>Bacteria</taxon>
        <taxon>Bacillati</taxon>
        <taxon>Actinomycetota</taxon>
        <taxon>Actinomycetes</taxon>
        <taxon>Micrococcales</taxon>
        <taxon>Microbacteriaceae</taxon>
        <taxon>Mycetocola</taxon>
    </lineage>
</organism>
<dbReference type="AlphaFoldDB" id="A0A1I5CSS1"/>
<protein>
    <submittedName>
        <fullName evidence="1">Uncharacterized protein</fullName>
    </submittedName>
</protein>
<evidence type="ECO:0000313" key="1">
    <source>
        <dbReference type="EMBL" id="SFN89993.1"/>
    </source>
</evidence>
<sequence length="46" mass="4664">MSDRSARPALTLLGATDAVACEGDACAIPSLAEVTAAVEKAFTRGR</sequence>
<dbReference type="EMBL" id="FOVM01000007">
    <property type="protein sequence ID" value="SFN89993.1"/>
    <property type="molecule type" value="Genomic_DNA"/>
</dbReference>
<dbReference type="RefSeq" id="WP_177216833.1">
    <property type="nucleotide sequence ID" value="NZ_FOVM01000007.1"/>
</dbReference>
<keyword evidence="2" id="KW-1185">Reference proteome</keyword>
<name>A0A1I5CSS1_9MICO</name>
<evidence type="ECO:0000313" key="2">
    <source>
        <dbReference type="Proteomes" id="UP000198867"/>
    </source>
</evidence>
<accession>A0A1I5CSS1</accession>
<reference evidence="2" key="1">
    <citation type="submission" date="2016-10" db="EMBL/GenBank/DDBJ databases">
        <authorList>
            <person name="Varghese N."/>
            <person name="Submissions S."/>
        </authorList>
    </citation>
    <scope>NUCLEOTIDE SEQUENCE [LARGE SCALE GENOMIC DNA]</scope>
    <source>
        <strain evidence="2">CGMCC 1.11101</strain>
    </source>
</reference>
<dbReference type="Proteomes" id="UP000198867">
    <property type="component" value="Unassembled WGS sequence"/>
</dbReference>
<proteinExistence type="predicted"/>
<gene>
    <name evidence="1" type="ORF">SAMN05216219_2539</name>
</gene>